<evidence type="ECO:0000313" key="1">
    <source>
        <dbReference type="EMBL" id="KAG5596066.1"/>
    </source>
</evidence>
<organism evidence="1 2">
    <name type="scientific">Solanum commersonii</name>
    <name type="common">Commerson's wild potato</name>
    <name type="synonym">Commerson's nightshade</name>
    <dbReference type="NCBI Taxonomy" id="4109"/>
    <lineage>
        <taxon>Eukaryota</taxon>
        <taxon>Viridiplantae</taxon>
        <taxon>Streptophyta</taxon>
        <taxon>Embryophyta</taxon>
        <taxon>Tracheophyta</taxon>
        <taxon>Spermatophyta</taxon>
        <taxon>Magnoliopsida</taxon>
        <taxon>eudicotyledons</taxon>
        <taxon>Gunneridae</taxon>
        <taxon>Pentapetalae</taxon>
        <taxon>asterids</taxon>
        <taxon>lamiids</taxon>
        <taxon>Solanales</taxon>
        <taxon>Solanaceae</taxon>
        <taxon>Solanoideae</taxon>
        <taxon>Solaneae</taxon>
        <taxon>Solanum</taxon>
    </lineage>
</organism>
<dbReference type="OrthoDB" id="124998at2759"/>
<dbReference type="AlphaFoldDB" id="A0A9J5Y7M0"/>
<gene>
    <name evidence="1" type="ORF">H5410_037298</name>
</gene>
<protein>
    <submittedName>
        <fullName evidence="1">Uncharacterized protein</fullName>
    </submittedName>
</protein>
<reference evidence="1 2" key="1">
    <citation type="submission" date="2020-09" db="EMBL/GenBank/DDBJ databases">
        <title>De no assembly of potato wild relative species, Solanum commersonii.</title>
        <authorList>
            <person name="Cho K."/>
        </authorList>
    </citation>
    <scope>NUCLEOTIDE SEQUENCE [LARGE SCALE GENOMIC DNA]</scope>
    <source>
        <strain evidence="1">LZ3.2</strain>
        <tissue evidence="1">Leaf</tissue>
    </source>
</reference>
<dbReference type="PANTHER" id="PTHR47150:SF7">
    <property type="entry name" value="NUCLEASE"/>
    <property type="match status" value="1"/>
</dbReference>
<keyword evidence="2" id="KW-1185">Reference proteome</keyword>
<proteinExistence type="predicted"/>
<evidence type="ECO:0000313" key="2">
    <source>
        <dbReference type="Proteomes" id="UP000824120"/>
    </source>
</evidence>
<comment type="caution">
    <text evidence="1">The sequence shown here is derived from an EMBL/GenBank/DDBJ whole genome shotgun (WGS) entry which is preliminary data.</text>
</comment>
<dbReference type="Proteomes" id="UP000824120">
    <property type="component" value="Chromosome 7"/>
</dbReference>
<accession>A0A9J5Y7M0</accession>
<sequence length="185" mass="21528">MNTIYHLKSAHSFHFKTYSSNLVCPLKTNFNLGDCSNNNDEDFSSSSSSSLDLKFFPSTKHHDNLINQMRMNNYMFQQVLQNHTNEVFIGGSILGHVVINHDHEAVDDNLFRDYFSATPRFNDAIFLHRYRMSRNLFLRIVDAIKDHDTYFEQCIDALGRFGLSTLQKITVVFKMFLLKITTRTT</sequence>
<name>A0A9J5Y7M0_SOLCO</name>
<dbReference type="EMBL" id="JACXVP010000007">
    <property type="protein sequence ID" value="KAG5596066.1"/>
    <property type="molecule type" value="Genomic_DNA"/>
</dbReference>
<dbReference type="PANTHER" id="PTHR47150">
    <property type="entry name" value="OS12G0169200 PROTEIN"/>
    <property type="match status" value="1"/>
</dbReference>